<reference evidence="4" key="1">
    <citation type="submission" date="2020-10" db="EMBL/GenBank/DDBJ databases">
        <authorList>
            <person name="Gilroy R."/>
        </authorList>
    </citation>
    <scope>NUCLEOTIDE SEQUENCE</scope>
    <source>
        <strain evidence="4">ChiHjej12B11-7776</strain>
    </source>
</reference>
<name>A0A9D1SPA9_9BACT</name>
<evidence type="ECO:0000256" key="2">
    <source>
        <dbReference type="SAM" id="Phobius"/>
    </source>
</evidence>
<gene>
    <name evidence="4" type="ORF">IAC72_00165</name>
</gene>
<dbReference type="EMBL" id="DVOC01000005">
    <property type="protein sequence ID" value="HIU90415.1"/>
    <property type="molecule type" value="Genomic_DNA"/>
</dbReference>
<protein>
    <submittedName>
        <fullName evidence="4">SpoIIE family protein phosphatase</fullName>
    </submittedName>
</protein>
<feature type="transmembrane region" description="Helical" evidence="2">
    <location>
        <begin position="179"/>
        <end position="206"/>
    </location>
</feature>
<feature type="transmembrane region" description="Helical" evidence="2">
    <location>
        <begin position="119"/>
        <end position="140"/>
    </location>
</feature>
<dbReference type="AlphaFoldDB" id="A0A9D1SPA9"/>
<dbReference type="GO" id="GO:0016791">
    <property type="term" value="F:phosphatase activity"/>
    <property type="evidence" value="ECO:0007669"/>
    <property type="project" value="TreeGrafter"/>
</dbReference>
<keyword evidence="2" id="KW-0812">Transmembrane</keyword>
<reference evidence="4" key="2">
    <citation type="journal article" date="2021" name="PeerJ">
        <title>Extensive microbial diversity within the chicken gut microbiome revealed by metagenomics and culture.</title>
        <authorList>
            <person name="Gilroy R."/>
            <person name="Ravi A."/>
            <person name="Getino M."/>
            <person name="Pursley I."/>
            <person name="Horton D.L."/>
            <person name="Alikhan N.F."/>
            <person name="Baker D."/>
            <person name="Gharbi K."/>
            <person name="Hall N."/>
            <person name="Watson M."/>
            <person name="Adriaenssens E.M."/>
            <person name="Foster-Nyarko E."/>
            <person name="Jarju S."/>
            <person name="Secka A."/>
            <person name="Antonio M."/>
            <person name="Oren A."/>
            <person name="Chaudhuri R.R."/>
            <person name="La Ragione R."/>
            <person name="Hildebrand F."/>
            <person name="Pallen M.J."/>
        </authorList>
    </citation>
    <scope>NUCLEOTIDE SEQUENCE</scope>
    <source>
        <strain evidence="4">ChiHjej12B11-7776</strain>
    </source>
</reference>
<dbReference type="PROSITE" id="PS51746">
    <property type="entry name" value="PPM_2"/>
    <property type="match status" value="1"/>
</dbReference>
<feature type="transmembrane region" description="Helical" evidence="2">
    <location>
        <begin position="260"/>
        <end position="278"/>
    </location>
</feature>
<dbReference type="InterPro" id="IPR001932">
    <property type="entry name" value="PPM-type_phosphatase-like_dom"/>
</dbReference>
<feature type="transmembrane region" description="Helical" evidence="2">
    <location>
        <begin position="91"/>
        <end position="107"/>
    </location>
</feature>
<dbReference type="PANTHER" id="PTHR43156:SF2">
    <property type="entry name" value="STAGE II SPORULATION PROTEIN E"/>
    <property type="match status" value="1"/>
</dbReference>
<comment type="caution">
    <text evidence="4">The sequence shown here is derived from an EMBL/GenBank/DDBJ whole genome shotgun (WGS) entry which is preliminary data.</text>
</comment>
<accession>A0A9D1SPA9</accession>
<dbReference type="InterPro" id="IPR045768">
    <property type="entry name" value="SpoIIE_N"/>
</dbReference>
<dbReference type="SMART" id="SM00331">
    <property type="entry name" value="PP2C_SIG"/>
    <property type="match status" value="1"/>
</dbReference>
<evidence type="ECO:0000259" key="3">
    <source>
        <dbReference type="PROSITE" id="PS51746"/>
    </source>
</evidence>
<proteinExistence type="predicted"/>
<dbReference type="PANTHER" id="PTHR43156">
    <property type="entry name" value="STAGE II SPORULATION PROTEIN E-RELATED"/>
    <property type="match status" value="1"/>
</dbReference>
<dbReference type="SUPFAM" id="SSF81606">
    <property type="entry name" value="PP2C-like"/>
    <property type="match status" value="1"/>
</dbReference>
<evidence type="ECO:0000313" key="4">
    <source>
        <dbReference type="EMBL" id="HIU90415.1"/>
    </source>
</evidence>
<sequence length="761" mass="81763">MSAKFSAKKILPYVFYALCALLCGGAAEGSLCFGLFVGATYCINAPVAALIAALSSLPFGWRQAAHSAVRCGVYLVFFFLHKILGKRINKAYMLLYTSLSCVFYCVYGTEDYFALFDKLLYSCCGIAFSYVSLYLFRALFSRGIRYRPASEEVICIAIFAVVISYAASCLTLWEFNVGFFLFPFVLLFASALSAKGALVCAALLGLGNLLATGAYDGCVFCLFAALSAVTFFRLNKYVAGLSVVIADVLMSYFMGLHGQFSTLVFAPTVCSVAAFFLLPKRCTDYVRDCLCADKNLYLGKSVAKKAGAVTSAKLYRLADVFSDMKNAFFALSAPTPTNGDGAKAVTNACKANVCGECREKSRCGGFESVVTQIALNAVEKGRCTILDVPQNTSFRCARITALLAEINVQSRNWREYVDRVNRENEGKKLLGTQLKGVSALLDRLAVECRSEICCDEEKQKELFERLNFHNLLCRGAAVLNMGDAVVTVSSDCDKDAVCRVAEGVMGIKLTARVENTESPSWINVLLSPAPRYAVTFGVSSLPKRGSEVSGDTHTVINTDNGKCIVALCDGMGSGSRAEKYSETAMALVESLYRAGLDSDTVLSAVNTLLTEGGNEVFCATDILVIDLSTACADMIKLGSPQSFVKTSDGVKTVSGSSLPLGVLEEMTPHTCRMQLEEGGVALLASDGVTDSLAPCDIADLLAETMLTNPQSIAEAVLNKALRGGAARDDMTVVAVRLTDNAPSVVTKKAEKRRDKAQKQAV</sequence>
<dbReference type="Pfam" id="PF07228">
    <property type="entry name" value="SpoIIE"/>
    <property type="match status" value="1"/>
</dbReference>
<evidence type="ECO:0000256" key="1">
    <source>
        <dbReference type="ARBA" id="ARBA00022801"/>
    </source>
</evidence>
<evidence type="ECO:0000313" key="5">
    <source>
        <dbReference type="Proteomes" id="UP000886852"/>
    </source>
</evidence>
<feature type="transmembrane region" description="Helical" evidence="2">
    <location>
        <begin position="13"/>
        <end position="36"/>
    </location>
</feature>
<feature type="transmembrane region" description="Helical" evidence="2">
    <location>
        <begin position="213"/>
        <end position="231"/>
    </location>
</feature>
<organism evidence="4 5">
    <name type="scientific">Candidatus Fimimonas merdipullorum</name>
    <dbReference type="NCBI Taxonomy" id="2840822"/>
    <lineage>
        <taxon>Bacteria</taxon>
        <taxon>Pseudomonadati</taxon>
        <taxon>Myxococcota</taxon>
        <taxon>Myxococcia</taxon>
        <taxon>Myxococcales</taxon>
        <taxon>Cystobacterineae</taxon>
        <taxon>Myxococcaceae</taxon>
        <taxon>Myxococcaceae incertae sedis</taxon>
        <taxon>Candidatus Fimimonas</taxon>
    </lineage>
</organism>
<feature type="transmembrane region" description="Helical" evidence="2">
    <location>
        <begin position="152"/>
        <end position="173"/>
    </location>
</feature>
<feature type="domain" description="PPM-type phosphatase" evidence="3">
    <location>
        <begin position="535"/>
        <end position="737"/>
    </location>
</feature>
<keyword evidence="2" id="KW-1133">Transmembrane helix</keyword>
<keyword evidence="1" id="KW-0378">Hydrolase</keyword>
<keyword evidence="2" id="KW-0472">Membrane</keyword>
<dbReference type="Pfam" id="PF19732">
    <property type="entry name" value="SpoIIE_N"/>
    <property type="match status" value="1"/>
</dbReference>
<feature type="transmembrane region" description="Helical" evidence="2">
    <location>
        <begin position="67"/>
        <end position="84"/>
    </location>
</feature>
<feature type="transmembrane region" description="Helical" evidence="2">
    <location>
        <begin position="43"/>
        <end position="61"/>
    </location>
</feature>
<dbReference type="Proteomes" id="UP000886852">
    <property type="component" value="Unassembled WGS sequence"/>
</dbReference>
<dbReference type="InterPro" id="IPR036457">
    <property type="entry name" value="PPM-type-like_dom_sf"/>
</dbReference>
<dbReference type="InterPro" id="IPR052016">
    <property type="entry name" value="Bact_Sigma-Reg"/>
</dbReference>
<dbReference type="Gene3D" id="3.60.40.10">
    <property type="entry name" value="PPM-type phosphatase domain"/>
    <property type="match status" value="1"/>
</dbReference>